<comment type="caution">
    <text evidence="7">The sequence shown here is derived from an EMBL/GenBank/DDBJ whole genome shotgun (WGS) entry which is preliminary data.</text>
</comment>
<name>A0A2S4NB98_9FLAO</name>
<keyword evidence="8" id="KW-1185">Reference proteome</keyword>
<evidence type="ECO:0000313" key="8">
    <source>
        <dbReference type="Proteomes" id="UP000237056"/>
    </source>
</evidence>
<gene>
    <name evidence="7" type="ORF">Q361_10184</name>
</gene>
<evidence type="ECO:0000256" key="2">
    <source>
        <dbReference type="ARBA" id="ARBA00022692"/>
    </source>
</evidence>
<protein>
    <submittedName>
        <fullName evidence="7">O-antigen ligase-like membrane protein</fullName>
    </submittedName>
</protein>
<feature type="transmembrane region" description="Helical" evidence="5">
    <location>
        <begin position="219"/>
        <end position="239"/>
    </location>
</feature>
<feature type="transmembrane region" description="Helical" evidence="5">
    <location>
        <begin position="351"/>
        <end position="371"/>
    </location>
</feature>
<sequence length="424" mass="50906">MNILNLKKKDILLVLFNSMLFTIPFPFIINSISLILFSIFYIYYYRDNFIFCFNFYLFLPISYFILVLILCLLFQNENLFFGIKKNIPFLVIPLFFLNASFVKEVDIKTVLKHYSFSFLLVALYFILNAFYCFLLTKDRELFFFQKLVGIDQNAIYVSVYASIAMFYFYSKNNKTILDRISLVFLLFFIFLLSSKTVIFIDILLSIIYYFFFSKKNKSVRVLTFVCGFLFILFSCYFVPQVNKRVLEEYETAFVDNTINDLYSNTKQKTYNVSLKDAYYNKSFKKNQFFPGTAYRVFHIRLFKEIMNKKKEWFRGLGINNTDLLLHEKYLKYNVFLNQNYFNFHNQYVQSFAELGLIGLIIVVLMVFFNVYNAIQKQSFLHLAFAFMMLVFFLTEVFLIRQRGIMFFVSFYCIFNVYKNKNLKE</sequence>
<dbReference type="InterPro" id="IPR007016">
    <property type="entry name" value="O-antigen_ligase-rel_domated"/>
</dbReference>
<feature type="transmembrane region" description="Helical" evidence="5">
    <location>
        <begin position="378"/>
        <end position="393"/>
    </location>
</feature>
<feature type="domain" description="O-antigen ligase-related" evidence="6">
    <location>
        <begin position="181"/>
        <end position="362"/>
    </location>
</feature>
<evidence type="ECO:0000256" key="3">
    <source>
        <dbReference type="ARBA" id="ARBA00022989"/>
    </source>
</evidence>
<dbReference type="AlphaFoldDB" id="A0A2S4NB98"/>
<dbReference type="Pfam" id="PF04932">
    <property type="entry name" value="Wzy_C"/>
    <property type="match status" value="1"/>
</dbReference>
<dbReference type="GO" id="GO:0016020">
    <property type="term" value="C:membrane"/>
    <property type="evidence" value="ECO:0007669"/>
    <property type="project" value="UniProtKB-SubCell"/>
</dbReference>
<accession>A0A2S4NB98</accession>
<dbReference type="RefSeq" id="WP_103724734.1">
    <property type="nucleotide sequence ID" value="NZ_PQNY01000001.1"/>
</dbReference>
<feature type="transmembrane region" description="Helical" evidence="5">
    <location>
        <begin position="12"/>
        <end position="43"/>
    </location>
</feature>
<dbReference type="EMBL" id="PQNY01000001">
    <property type="protein sequence ID" value="POS02986.1"/>
    <property type="molecule type" value="Genomic_DNA"/>
</dbReference>
<keyword evidence="2 5" id="KW-0812">Transmembrane</keyword>
<evidence type="ECO:0000256" key="5">
    <source>
        <dbReference type="SAM" id="Phobius"/>
    </source>
</evidence>
<feature type="transmembrane region" description="Helical" evidence="5">
    <location>
        <begin position="86"/>
        <end position="102"/>
    </location>
</feature>
<dbReference type="GO" id="GO:0016874">
    <property type="term" value="F:ligase activity"/>
    <property type="evidence" value="ECO:0007669"/>
    <property type="project" value="UniProtKB-KW"/>
</dbReference>
<dbReference type="OrthoDB" id="1093278at2"/>
<feature type="transmembrane region" description="Helical" evidence="5">
    <location>
        <begin position="154"/>
        <end position="170"/>
    </location>
</feature>
<comment type="subcellular location">
    <subcellularLocation>
        <location evidence="1">Membrane</location>
        <topology evidence="1">Multi-pass membrane protein</topology>
    </subcellularLocation>
</comment>
<reference evidence="7 8" key="1">
    <citation type="submission" date="2018-01" db="EMBL/GenBank/DDBJ databases">
        <title>Genomic Encyclopedia of Type Strains, Phase I: the one thousand microbial genomes (KMG-I) project.</title>
        <authorList>
            <person name="Goeker M."/>
        </authorList>
    </citation>
    <scope>NUCLEOTIDE SEQUENCE [LARGE SCALE GENOMIC DNA]</scope>
    <source>
        <strain evidence="7 8">DSM 17960</strain>
    </source>
</reference>
<feature type="transmembrane region" description="Helical" evidence="5">
    <location>
        <begin position="55"/>
        <end position="74"/>
    </location>
</feature>
<proteinExistence type="predicted"/>
<evidence type="ECO:0000256" key="1">
    <source>
        <dbReference type="ARBA" id="ARBA00004141"/>
    </source>
</evidence>
<keyword evidence="7" id="KW-0436">Ligase</keyword>
<dbReference type="Proteomes" id="UP000237056">
    <property type="component" value="Unassembled WGS sequence"/>
</dbReference>
<evidence type="ECO:0000313" key="7">
    <source>
        <dbReference type="EMBL" id="POS02986.1"/>
    </source>
</evidence>
<organism evidence="7 8">
    <name type="scientific">Flavobacterium croceum DSM 17960</name>
    <dbReference type="NCBI Taxonomy" id="1121886"/>
    <lineage>
        <taxon>Bacteria</taxon>
        <taxon>Pseudomonadati</taxon>
        <taxon>Bacteroidota</taxon>
        <taxon>Flavobacteriia</taxon>
        <taxon>Flavobacteriales</taxon>
        <taxon>Flavobacteriaceae</taxon>
        <taxon>Flavobacterium</taxon>
    </lineage>
</organism>
<feature type="transmembrane region" description="Helical" evidence="5">
    <location>
        <begin position="182"/>
        <end position="212"/>
    </location>
</feature>
<evidence type="ECO:0000259" key="6">
    <source>
        <dbReference type="Pfam" id="PF04932"/>
    </source>
</evidence>
<feature type="transmembrane region" description="Helical" evidence="5">
    <location>
        <begin position="114"/>
        <end position="134"/>
    </location>
</feature>
<keyword evidence="4 5" id="KW-0472">Membrane</keyword>
<keyword evidence="3 5" id="KW-1133">Transmembrane helix</keyword>
<evidence type="ECO:0000256" key="4">
    <source>
        <dbReference type="ARBA" id="ARBA00023136"/>
    </source>
</evidence>